<feature type="transmembrane region" description="Helical" evidence="7">
    <location>
        <begin position="41"/>
        <end position="60"/>
    </location>
</feature>
<evidence type="ECO:0000256" key="2">
    <source>
        <dbReference type="ARBA" id="ARBA00022475"/>
    </source>
</evidence>
<evidence type="ECO:0000259" key="8">
    <source>
        <dbReference type="Pfam" id="PF13407"/>
    </source>
</evidence>
<keyword evidence="4 7" id="KW-1133">Transmembrane helix</keyword>
<proteinExistence type="predicted"/>
<dbReference type="Proteomes" id="UP001629745">
    <property type="component" value="Unassembled WGS sequence"/>
</dbReference>
<feature type="transmembrane region" description="Helical" evidence="7">
    <location>
        <begin position="270"/>
        <end position="303"/>
    </location>
</feature>
<keyword evidence="5 7" id="KW-0472">Membrane</keyword>
<evidence type="ECO:0000256" key="1">
    <source>
        <dbReference type="ARBA" id="ARBA00004651"/>
    </source>
</evidence>
<feature type="transmembrane region" description="Helical" evidence="7">
    <location>
        <begin position="67"/>
        <end position="86"/>
    </location>
</feature>
<dbReference type="InterPro" id="IPR025997">
    <property type="entry name" value="SBP_2_dom"/>
</dbReference>
<evidence type="ECO:0000256" key="5">
    <source>
        <dbReference type="ARBA" id="ARBA00023136"/>
    </source>
</evidence>
<comment type="subcellular location">
    <subcellularLocation>
        <location evidence="1">Cell membrane</location>
        <topology evidence="1">Multi-pass membrane protein</topology>
    </subcellularLocation>
</comment>
<dbReference type="InterPro" id="IPR001851">
    <property type="entry name" value="ABC_transp_permease"/>
</dbReference>
<evidence type="ECO:0000313" key="10">
    <source>
        <dbReference type="Proteomes" id="UP001629745"/>
    </source>
</evidence>
<feature type="domain" description="Periplasmic binding protein" evidence="8">
    <location>
        <begin position="386"/>
        <end position="633"/>
    </location>
</feature>
<feature type="transmembrane region" description="Helical" evidence="7">
    <location>
        <begin position="184"/>
        <end position="205"/>
    </location>
</feature>
<keyword evidence="3 7" id="KW-0812">Transmembrane</keyword>
<evidence type="ECO:0000256" key="4">
    <source>
        <dbReference type="ARBA" id="ARBA00022989"/>
    </source>
</evidence>
<gene>
    <name evidence="9" type="ORF">ABEU20_004347</name>
</gene>
<feature type="transmembrane region" description="Helical" evidence="7">
    <location>
        <begin position="146"/>
        <end position="164"/>
    </location>
</feature>
<dbReference type="InterPro" id="IPR028082">
    <property type="entry name" value="Peripla_BP_I"/>
</dbReference>
<evidence type="ECO:0000256" key="7">
    <source>
        <dbReference type="SAM" id="Phobius"/>
    </source>
</evidence>
<dbReference type="CDD" id="cd06579">
    <property type="entry name" value="TM_PBP1_transp_AraH_like"/>
    <property type="match status" value="1"/>
</dbReference>
<feature type="transmembrane region" description="Helical" evidence="7">
    <location>
        <begin position="117"/>
        <end position="140"/>
    </location>
</feature>
<evidence type="ECO:0000313" key="9">
    <source>
        <dbReference type="EMBL" id="MFM1725724.1"/>
    </source>
</evidence>
<accession>A0ABW9FJH9</accession>
<sequence>MPENNTDPARAGTSAAGEQPPSSRGGLWRRVTSVRGTGGPLAALVALVVLLALLSGDFLTTNNLLNVGVQASVTAVLAFGMTFVIVSGGIDLSVGSIAGLSGIVTGWTATTAGAPMWLAVLAGMASGVLAGVVSGVLITAGRMPPFIATLAMLSVARGLALVIADGRPIPVDGWLATLGSGELFGFLPYPVLVLVAAAIATGLILRRTYAGRAMYAIGGNPEAARLSGIRVNRQQVLVYALSGLFAAVAGILLAARLASAQPEAGTGYELDAIAAVVIGGASLSGGVGTAVGTLIGALILAILRNGLNLLDVSAFWQQVVIGAVIAAAVLFDTLRRRRRTGGKGGGPLKSPAVRKAGAAVLVLVVIAAGWAIVDRQRSGGASGTRIALSLSTLNNPFFVDVREGAQEEADRLGVKLTVTDAGSDPSRQANDIQNAIARGVDAIVVNPVDSDAVVPSVQAANAAGIPVIALDRAPSGGVVVTTVASDNVEGGRLAARQLAELVGTGPVAVLEGKPGTSAARDRQAGFDEEIARHPGITVVASQPADFDRTKALDVMSNVLQSNPDIRGVFAANDEMALGAVKALGPRAGGQIKIVGFDGTPDGLAAVEAGTVNADVAQQPTVLGVDAIRLAVEATGDSVLVDTSETGAVHSVPVRVVTASDN</sequence>
<evidence type="ECO:0000256" key="6">
    <source>
        <dbReference type="SAM" id="MobiDB-lite"/>
    </source>
</evidence>
<dbReference type="Gene3D" id="3.40.50.2300">
    <property type="match status" value="2"/>
</dbReference>
<keyword evidence="2" id="KW-1003">Cell membrane</keyword>
<name>A0ABW9FJH9_9NOCA</name>
<feature type="transmembrane region" description="Helical" evidence="7">
    <location>
        <begin position="355"/>
        <end position="373"/>
    </location>
</feature>
<dbReference type="PANTHER" id="PTHR32196:SF72">
    <property type="entry name" value="RIBOSE IMPORT PERMEASE PROTEIN RBSC"/>
    <property type="match status" value="1"/>
</dbReference>
<feature type="transmembrane region" description="Helical" evidence="7">
    <location>
        <begin position="315"/>
        <end position="334"/>
    </location>
</feature>
<protein>
    <submittedName>
        <fullName evidence="9">Substrate-binding domain-containing protein</fullName>
    </submittedName>
</protein>
<dbReference type="PANTHER" id="PTHR32196">
    <property type="entry name" value="ABC TRANSPORTER PERMEASE PROTEIN YPHD-RELATED-RELATED"/>
    <property type="match status" value="1"/>
</dbReference>
<feature type="transmembrane region" description="Helical" evidence="7">
    <location>
        <begin position="92"/>
        <end position="110"/>
    </location>
</feature>
<feature type="transmembrane region" description="Helical" evidence="7">
    <location>
        <begin position="236"/>
        <end position="258"/>
    </location>
</feature>
<dbReference type="Pfam" id="PF13407">
    <property type="entry name" value="Peripla_BP_4"/>
    <property type="match status" value="1"/>
</dbReference>
<comment type="caution">
    <text evidence="9">The sequence shown here is derived from an EMBL/GenBank/DDBJ whole genome shotgun (WGS) entry which is preliminary data.</text>
</comment>
<keyword evidence="10" id="KW-1185">Reference proteome</keyword>
<feature type="region of interest" description="Disordered" evidence="6">
    <location>
        <begin position="1"/>
        <end position="27"/>
    </location>
</feature>
<dbReference type="SUPFAM" id="SSF53822">
    <property type="entry name" value="Periplasmic binding protein-like I"/>
    <property type="match status" value="1"/>
</dbReference>
<dbReference type="EMBL" id="JBDLNV010000007">
    <property type="protein sequence ID" value="MFM1725724.1"/>
    <property type="molecule type" value="Genomic_DNA"/>
</dbReference>
<reference evidence="9 10" key="1">
    <citation type="submission" date="2023-11" db="EMBL/GenBank/DDBJ databases">
        <authorList>
            <person name="Val-Calvo J."/>
            <person name="Scortti M."/>
            <person name="Vazquez-Boland J."/>
        </authorList>
    </citation>
    <scope>NUCLEOTIDE SEQUENCE [LARGE SCALE GENOMIC DNA]</scope>
    <source>
        <strain evidence="9 10">PAM 2766</strain>
    </source>
</reference>
<evidence type="ECO:0000256" key="3">
    <source>
        <dbReference type="ARBA" id="ARBA00022692"/>
    </source>
</evidence>
<organism evidence="9 10">
    <name type="scientific">Rhodococcus parequi</name>
    <dbReference type="NCBI Taxonomy" id="3137122"/>
    <lineage>
        <taxon>Bacteria</taxon>
        <taxon>Bacillati</taxon>
        <taxon>Actinomycetota</taxon>
        <taxon>Actinomycetes</taxon>
        <taxon>Mycobacteriales</taxon>
        <taxon>Nocardiaceae</taxon>
        <taxon>Rhodococcus</taxon>
    </lineage>
</organism>
<dbReference type="Pfam" id="PF02653">
    <property type="entry name" value="BPD_transp_2"/>
    <property type="match status" value="1"/>
</dbReference>
<dbReference type="RefSeq" id="WP_420166187.1">
    <property type="nucleotide sequence ID" value="NZ_JBDLNV010000007.1"/>
</dbReference>